<dbReference type="Ensembl" id="ENSSGRT00000036510.1">
    <property type="protein sequence ID" value="ENSSGRP00000034002.1"/>
    <property type="gene ID" value="ENSSGRG00000018898.1"/>
</dbReference>
<evidence type="ECO:0000256" key="1">
    <source>
        <dbReference type="ARBA" id="ARBA00004370"/>
    </source>
</evidence>
<evidence type="ECO:0000256" key="5">
    <source>
        <dbReference type="ARBA" id="ARBA00022737"/>
    </source>
</evidence>
<evidence type="ECO:0000256" key="4">
    <source>
        <dbReference type="ARBA" id="ARBA00022729"/>
    </source>
</evidence>
<feature type="domain" description="Cadherin" evidence="11">
    <location>
        <begin position="186"/>
        <end position="290"/>
    </location>
</feature>
<evidence type="ECO:0000256" key="2">
    <source>
        <dbReference type="ARBA" id="ARBA00022536"/>
    </source>
</evidence>
<evidence type="ECO:0000313" key="12">
    <source>
        <dbReference type="Ensembl" id="ENSSGRP00000034002.1"/>
    </source>
</evidence>
<sequence length="546" mass="60616">TRMLFTSAPLCFTRDSLLEFTLRCERGARRGFAHAHWRVGRGPFTQAHLRKLLQRAAGSNSGLLSRRKRNVNNNPQFQPPMYQVSVAENQPAGTFVVVLKAVDPDEGEAGRLEYFLEALFDSRSNNLFTVDSSSGVVSTVEILDRETKDMHVFRVTAVDRGTPRRTAMATLTVTVSDTNDHDPVFEQQDYKESVRENLEIGYEVLTVRATDGDAPVNGNILYHLLNNNNGTNDVFEIDSRSGVIRTRGLVDRETVESYVVTAVDRGTPRRTAMATLTVTVSDTNDHDPVFEQQDYKESVRENLEIGYEVLTVRATDGDAPVNGNILYHLLNNNNGTNDVFEIDSRSGVIRTRGLVDRETVESYVLLVEANDQGRDPGPRSATATVHIIVEDDNDNAPQFSEKRYVVKVPEDLSPNTEILQVTATDQDRGNNAVVHFSIMSGNTRGQFYIDAQTGKLDLVSQLDYEMNKEYTLRIRAQDGGRPPLSNISGLITVQVLDVNDNAPIFVSTPFQATVLENVPVGYSVIHIQAVDADAGDNSHVNDNNPE</sequence>
<dbReference type="Proteomes" id="UP000472262">
    <property type="component" value="Unassembled WGS sequence"/>
</dbReference>
<comment type="subcellular location">
    <subcellularLocation>
        <location evidence="1">Membrane</location>
    </subcellularLocation>
</comment>
<dbReference type="GO" id="GO:0005886">
    <property type="term" value="C:plasma membrane"/>
    <property type="evidence" value="ECO:0007669"/>
    <property type="project" value="InterPro"/>
</dbReference>
<dbReference type="PROSITE" id="PS50268">
    <property type="entry name" value="CADHERIN_2"/>
    <property type="match status" value="4"/>
</dbReference>
<feature type="domain" description="Cadherin" evidence="11">
    <location>
        <begin position="291"/>
        <end position="399"/>
    </location>
</feature>
<dbReference type="Gene3D" id="2.60.40.60">
    <property type="entry name" value="Cadherins"/>
    <property type="match status" value="5"/>
</dbReference>
<keyword evidence="6 10" id="KW-0106">Calcium</keyword>
<reference evidence="12" key="2">
    <citation type="submission" date="2025-09" db="UniProtKB">
        <authorList>
            <consortium name="Ensembl"/>
        </authorList>
    </citation>
    <scope>IDENTIFICATION</scope>
</reference>
<dbReference type="Pfam" id="PF00028">
    <property type="entry name" value="Cadherin"/>
    <property type="match status" value="4"/>
</dbReference>
<keyword evidence="4" id="KW-0732">Signal</keyword>
<keyword evidence="3" id="KW-0812">Transmembrane</keyword>
<organism evidence="12 13">
    <name type="scientific">Sinocyclocheilus grahami</name>
    <name type="common">Dianchi golden-line fish</name>
    <name type="synonym">Barbus grahami</name>
    <dbReference type="NCBI Taxonomy" id="75366"/>
    <lineage>
        <taxon>Eukaryota</taxon>
        <taxon>Metazoa</taxon>
        <taxon>Chordata</taxon>
        <taxon>Craniata</taxon>
        <taxon>Vertebrata</taxon>
        <taxon>Euteleostomi</taxon>
        <taxon>Actinopterygii</taxon>
        <taxon>Neopterygii</taxon>
        <taxon>Teleostei</taxon>
        <taxon>Ostariophysi</taxon>
        <taxon>Cypriniformes</taxon>
        <taxon>Cyprinidae</taxon>
        <taxon>Cyprininae</taxon>
        <taxon>Sinocyclocheilus</taxon>
    </lineage>
</organism>
<evidence type="ECO:0000313" key="13">
    <source>
        <dbReference type="Proteomes" id="UP000472262"/>
    </source>
</evidence>
<feature type="domain" description="Cadherin" evidence="11">
    <location>
        <begin position="78"/>
        <end position="185"/>
    </location>
</feature>
<keyword evidence="8" id="KW-0472">Membrane</keyword>
<keyword evidence="2" id="KW-0245">EGF-like domain</keyword>
<keyword evidence="9" id="KW-1015">Disulfide bond</keyword>
<dbReference type="PANTHER" id="PTHR24026:SF32">
    <property type="entry name" value="CADHERIN EGF LAG SEVEN-PASS G-TYPE RECEPTOR 2"/>
    <property type="match status" value="1"/>
</dbReference>
<keyword evidence="13" id="KW-1185">Reference proteome</keyword>
<evidence type="ECO:0000259" key="11">
    <source>
        <dbReference type="PROSITE" id="PS50268"/>
    </source>
</evidence>
<dbReference type="FunFam" id="2.60.40.60:FF:000023">
    <property type="entry name" value="Cadherin EGF LAG seven-pass G-type receptor 3"/>
    <property type="match status" value="1"/>
</dbReference>
<dbReference type="GO" id="GO:0009653">
    <property type="term" value="P:anatomical structure morphogenesis"/>
    <property type="evidence" value="ECO:0007669"/>
    <property type="project" value="UniProtKB-ARBA"/>
</dbReference>
<evidence type="ECO:0000256" key="6">
    <source>
        <dbReference type="ARBA" id="ARBA00022837"/>
    </source>
</evidence>
<dbReference type="SUPFAM" id="SSF49313">
    <property type="entry name" value="Cadherin-like"/>
    <property type="match status" value="5"/>
</dbReference>
<name>A0A672MB91_SINGR</name>
<evidence type="ECO:0000256" key="10">
    <source>
        <dbReference type="PROSITE-ProRule" id="PRU00043"/>
    </source>
</evidence>
<feature type="domain" description="Cadherin" evidence="11">
    <location>
        <begin position="400"/>
        <end position="505"/>
    </location>
</feature>
<dbReference type="GO" id="GO:0007156">
    <property type="term" value="P:homophilic cell adhesion via plasma membrane adhesion molecules"/>
    <property type="evidence" value="ECO:0007669"/>
    <property type="project" value="InterPro"/>
</dbReference>
<dbReference type="GO" id="GO:0005509">
    <property type="term" value="F:calcium ion binding"/>
    <property type="evidence" value="ECO:0007669"/>
    <property type="project" value="UniProtKB-UniRule"/>
</dbReference>
<dbReference type="InterPro" id="IPR015919">
    <property type="entry name" value="Cadherin-like_sf"/>
</dbReference>
<accession>A0A672MB91</accession>
<keyword evidence="5" id="KW-0677">Repeat</keyword>
<dbReference type="InterPro" id="IPR002126">
    <property type="entry name" value="Cadherin-like_dom"/>
</dbReference>
<dbReference type="AlphaFoldDB" id="A0A672MB91"/>
<dbReference type="OMA" id="RFEINEN"/>
<evidence type="ECO:0000256" key="8">
    <source>
        <dbReference type="ARBA" id="ARBA00023136"/>
    </source>
</evidence>
<reference evidence="12" key="1">
    <citation type="submission" date="2025-08" db="UniProtKB">
        <authorList>
            <consortium name="Ensembl"/>
        </authorList>
    </citation>
    <scope>IDENTIFICATION</scope>
</reference>
<dbReference type="CDD" id="cd11304">
    <property type="entry name" value="Cadherin_repeat"/>
    <property type="match status" value="5"/>
</dbReference>
<dbReference type="SMART" id="SM00112">
    <property type="entry name" value="CA"/>
    <property type="match status" value="4"/>
</dbReference>
<evidence type="ECO:0000256" key="3">
    <source>
        <dbReference type="ARBA" id="ARBA00022692"/>
    </source>
</evidence>
<dbReference type="FunFam" id="2.60.40.60:FF:000013">
    <property type="entry name" value="Cadherin EGF LAG seven-pass G-type receptor"/>
    <property type="match status" value="1"/>
</dbReference>
<evidence type="ECO:0000256" key="9">
    <source>
        <dbReference type="ARBA" id="ARBA00023157"/>
    </source>
</evidence>
<proteinExistence type="predicted"/>
<gene>
    <name evidence="12" type="primary">LOC107574442</name>
</gene>
<dbReference type="PANTHER" id="PTHR24026">
    <property type="entry name" value="FAT ATYPICAL CADHERIN-RELATED"/>
    <property type="match status" value="1"/>
</dbReference>
<keyword evidence="7" id="KW-1133">Transmembrane helix</keyword>
<dbReference type="PRINTS" id="PR00205">
    <property type="entry name" value="CADHERIN"/>
</dbReference>
<evidence type="ECO:0000256" key="7">
    <source>
        <dbReference type="ARBA" id="ARBA00022989"/>
    </source>
</evidence>
<dbReference type="FunFam" id="2.60.40.60:FF:000010">
    <property type="entry name" value="Cadherin EGF LAG seven-pass G-type receptor 3"/>
    <property type="match status" value="2"/>
</dbReference>
<dbReference type="InterPro" id="IPR020894">
    <property type="entry name" value="Cadherin_CS"/>
</dbReference>
<dbReference type="PROSITE" id="PS00232">
    <property type="entry name" value="CADHERIN_1"/>
    <property type="match status" value="4"/>
</dbReference>
<protein>
    <submittedName>
        <fullName evidence="12">Cadherin EGF LAG seven-pass G-type receptor 2-like</fullName>
    </submittedName>
</protein>